<comment type="caution">
    <text evidence="2">The sequence shown here is derived from an EMBL/GenBank/DDBJ whole genome shotgun (WGS) entry which is preliminary data.</text>
</comment>
<proteinExistence type="predicted"/>
<evidence type="ECO:0000313" key="3">
    <source>
        <dbReference type="Proteomes" id="UP000624244"/>
    </source>
</evidence>
<keyword evidence="1" id="KW-0732">Signal</keyword>
<dbReference type="EMBL" id="WNKQ01000026">
    <property type="protein sequence ID" value="KAF5844210.1"/>
    <property type="molecule type" value="Genomic_DNA"/>
</dbReference>
<evidence type="ECO:0000313" key="2">
    <source>
        <dbReference type="EMBL" id="KAF5844210.1"/>
    </source>
</evidence>
<gene>
    <name evidence="2" type="ORF">GGP41_004936</name>
</gene>
<feature type="signal peptide" evidence="1">
    <location>
        <begin position="1"/>
        <end position="25"/>
    </location>
</feature>
<feature type="chain" id="PRO_5034005547" evidence="1">
    <location>
        <begin position="26"/>
        <end position="130"/>
    </location>
</feature>
<dbReference type="Proteomes" id="UP000624244">
    <property type="component" value="Unassembled WGS sequence"/>
</dbReference>
<sequence>MARHSLFKFWAASLATLSLFTPTDCTKLWPNAGALPGIIPAPCRAALTANITCSDFITAREIVNDVPINSQFLKTYCTTDCRRSLQTWATNVNTRCGNTIYNFTNATKQSGNDIAQPMLWAQNVACLAEP</sequence>
<accession>A0A8H5Z7J3</accession>
<protein>
    <submittedName>
        <fullName evidence="2">Uncharacterized protein</fullName>
    </submittedName>
</protein>
<dbReference type="AlphaFoldDB" id="A0A8H5Z7J3"/>
<evidence type="ECO:0000256" key="1">
    <source>
        <dbReference type="SAM" id="SignalP"/>
    </source>
</evidence>
<organism evidence="2 3">
    <name type="scientific">Cochliobolus sativus</name>
    <name type="common">Common root rot and spot blotch fungus</name>
    <name type="synonym">Bipolaris sorokiniana</name>
    <dbReference type="NCBI Taxonomy" id="45130"/>
    <lineage>
        <taxon>Eukaryota</taxon>
        <taxon>Fungi</taxon>
        <taxon>Dikarya</taxon>
        <taxon>Ascomycota</taxon>
        <taxon>Pezizomycotina</taxon>
        <taxon>Dothideomycetes</taxon>
        <taxon>Pleosporomycetidae</taxon>
        <taxon>Pleosporales</taxon>
        <taxon>Pleosporineae</taxon>
        <taxon>Pleosporaceae</taxon>
        <taxon>Bipolaris</taxon>
    </lineage>
</organism>
<name>A0A8H5Z7J3_COCSA</name>
<reference evidence="2" key="1">
    <citation type="submission" date="2019-11" db="EMBL/GenBank/DDBJ databases">
        <title>Bipolaris sorokiniana Genome sequencing.</title>
        <authorList>
            <person name="Wang H."/>
        </authorList>
    </citation>
    <scope>NUCLEOTIDE SEQUENCE</scope>
</reference>